<name>A0A1W0VVX5_SORBI</name>
<dbReference type="InterPro" id="IPR029058">
    <property type="entry name" value="AB_hydrolase_fold"/>
</dbReference>
<dbReference type="eggNOG" id="KOG1515">
    <property type="taxonomic scope" value="Eukaryota"/>
</dbReference>
<evidence type="ECO:0000313" key="3">
    <source>
        <dbReference type="EMBL" id="OQU86288.1"/>
    </source>
</evidence>
<keyword evidence="4" id="KW-1185">Reference proteome</keyword>
<feature type="domain" description="Alpha/beta hydrolase fold-3" evidence="2">
    <location>
        <begin position="176"/>
        <end position="381"/>
    </location>
</feature>
<dbReference type="Gramene" id="OQU86288">
    <property type="protein sequence ID" value="OQU86288"/>
    <property type="gene ID" value="SORBI_3003G065501"/>
</dbReference>
<dbReference type="InParanoid" id="A0A1W0VVX5"/>
<dbReference type="AlphaFoldDB" id="A0A1W0VVX5"/>
<sequence>MKVRIPLSRPIGRRPRHTALSGRGPCGDLLEKEEYIKQTHARTQDDQPRALQILSPSASSTHHVRHHHHRTARRRGGLARHRPAPQRRFRRPRRRIRGHSTGSGIPRRPGRSLEGRRVRPCAPPQGPPVQDVAGGGAGRGAQIRQAAPGARLLPRRRLLHRCLRPTRVPRLLPRQHVAAEVPAVVLSVQYRLAPEHRLPAAIDDAATFFFWLRAQAAPAPAAAAAAADPWLAESADFSRTFVSGVSAGSNLAHHVVVQIASGQIVPGAVRVAGYFLFSPFFGSDERVASESHPPAGVSVTVQMLDVAWRMALPLGATRDHPLANPFGPDSPSLQPLPLPPVLLEAPGRDVLYDHVLRYAARLKEMGKAVELVEFAEERHGFSVGQWSEATEELMHILKQFINGGAAAAVLK</sequence>
<reference evidence="3 4" key="1">
    <citation type="journal article" date="2009" name="Nature">
        <title>The Sorghum bicolor genome and the diversification of grasses.</title>
        <authorList>
            <person name="Paterson A.H."/>
            <person name="Bowers J.E."/>
            <person name="Bruggmann R."/>
            <person name="Dubchak I."/>
            <person name="Grimwood J."/>
            <person name="Gundlach H."/>
            <person name="Haberer G."/>
            <person name="Hellsten U."/>
            <person name="Mitros T."/>
            <person name="Poliakov A."/>
            <person name="Schmutz J."/>
            <person name="Spannagl M."/>
            <person name="Tang H."/>
            <person name="Wang X."/>
            <person name="Wicker T."/>
            <person name="Bharti A.K."/>
            <person name="Chapman J."/>
            <person name="Feltus F.A."/>
            <person name="Gowik U."/>
            <person name="Grigoriev I.V."/>
            <person name="Lyons E."/>
            <person name="Maher C.A."/>
            <person name="Martis M."/>
            <person name="Narechania A."/>
            <person name="Otillar R.P."/>
            <person name="Penning B.W."/>
            <person name="Salamov A.A."/>
            <person name="Wang Y."/>
            <person name="Zhang L."/>
            <person name="Carpita N.C."/>
            <person name="Freeling M."/>
            <person name="Gingle A.R."/>
            <person name="Hash C.T."/>
            <person name="Keller B."/>
            <person name="Klein P."/>
            <person name="Kresovich S."/>
            <person name="McCann M.C."/>
            <person name="Ming R."/>
            <person name="Peterson D.G."/>
            <person name="Mehboob-ur-Rahman"/>
            <person name="Ware D."/>
            <person name="Westhoff P."/>
            <person name="Mayer K.F."/>
            <person name="Messing J."/>
            <person name="Rokhsar D.S."/>
        </authorList>
    </citation>
    <scope>NUCLEOTIDE SEQUENCE [LARGE SCALE GENOMIC DNA]</scope>
    <source>
        <strain evidence="4">cv. BTx623</strain>
    </source>
</reference>
<dbReference type="SUPFAM" id="SSF53474">
    <property type="entry name" value="alpha/beta-Hydrolases"/>
    <property type="match status" value="1"/>
</dbReference>
<dbReference type="InterPro" id="IPR013094">
    <property type="entry name" value="AB_hydrolase_3"/>
</dbReference>
<protein>
    <recommendedName>
        <fullName evidence="2">Alpha/beta hydrolase fold-3 domain-containing protein</fullName>
    </recommendedName>
</protein>
<dbReference type="PANTHER" id="PTHR23024:SF204">
    <property type="entry name" value="OS01G0153800 PROTEIN"/>
    <property type="match status" value="1"/>
</dbReference>
<dbReference type="Proteomes" id="UP000000768">
    <property type="component" value="Chromosome 3"/>
</dbReference>
<dbReference type="InterPro" id="IPR050466">
    <property type="entry name" value="Carboxylest/Gibb_receptor"/>
</dbReference>
<evidence type="ECO:0000256" key="1">
    <source>
        <dbReference type="SAM" id="MobiDB-lite"/>
    </source>
</evidence>
<dbReference type="Pfam" id="PF07859">
    <property type="entry name" value="Abhydrolase_3"/>
    <property type="match status" value="1"/>
</dbReference>
<reference evidence="4" key="2">
    <citation type="journal article" date="2018" name="Plant J.">
        <title>The Sorghum bicolor reference genome: improved assembly, gene annotations, a transcriptome atlas, and signatures of genome organization.</title>
        <authorList>
            <person name="McCormick R.F."/>
            <person name="Truong S.K."/>
            <person name="Sreedasyam A."/>
            <person name="Jenkins J."/>
            <person name="Shu S."/>
            <person name="Sims D."/>
            <person name="Kennedy M."/>
            <person name="Amirebrahimi M."/>
            <person name="Weers B.D."/>
            <person name="McKinley B."/>
            <person name="Mattison A."/>
            <person name="Morishige D.T."/>
            <person name="Grimwood J."/>
            <person name="Schmutz J."/>
            <person name="Mullet J.E."/>
        </authorList>
    </citation>
    <scope>NUCLEOTIDE SEQUENCE [LARGE SCALE GENOMIC DNA]</scope>
    <source>
        <strain evidence="4">cv. BTx623</strain>
    </source>
</reference>
<dbReference type="PANTHER" id="PTHR23024">
    <property type="entry name" value="ARYLACETAMIDE DEACETYLASE"/>
    <property type="match status" value="1"/>
</dbReference>
<dbReference type="GO" id="GO:0016787">
    <property type="term" value="F:hydrolase activity"/>
    <property type="evidence" value="ECO:0007669"/>
    <property type="project" value="InterPro"/>
</dbReference>
<feature type="compositionally biased region" description="Basic residues" evidence="1">
    <location>
        <begin position="62"/>
        <end position="98"/>
    </location>
</feature>
<dbReference type="EMBL" id="CM000762">
    <property type="protein sequence ID" value="OQU86288.1"/>
    <property type="molecule type" value="Genomic_DNA"/>
</dbReference>
<feature type="region of interest" description="Disordered" evidence="1">
    <location>
        <begin position="1"/>
        <end position="26"/>
    </location>
</feature>
<dbReference type="Gene3D" id="3.40.50.1820">
    <property type="entry name" value="alpha/beta hydrolase"/>
    <property type="match status" value="1"/>
</dbReference>
<evidence type="ECO:0000313" key="4">
    <source>
        <dbReference type="Proteomes" id="UP000000768"/>
    </source>
</evidence>
<gene>
    <name evidence="3" type="ORF">SORBI_3003G065501</name>
</gene>
<feature type="region of interest" description="Disordered" evidence="1">
    <location>
        <begin position="56"/>
        <end position="140"/>
    </location>
</feature>
<proteinExistence type="predicted"/>
<evidence type="ECO:0000259" key="2">
    <source>
        <dbReference type="Pfam" id="PF07859"/>
    </source>
</evidence>
<organism evidence="3 4">
    <name type="scientific">Sorghum bicolor</name>
    <name type="common">Sorghum</name>
    <name type="synonym">Sorghum vulgare</name>
    <dbReference type="NCBI Taxonomy" id="4558"/>
    <lineage>
        <taxon>Eukaryota</taxon>
        <taxon>Viridiplantae</taxon>
        <taxon>Streptophyta</taxon>
        <taxon>Embryophyta</taxon>
        <taxon>Tracheophyta</taxon>
        <taxon>Spermatophyta</taxon>
        <taxon>Magnoliopsida</taxon>
        <taxon>Liliopsida</taxon>
        <taxon>Poales</taxon>
        <taxon>Poaceae</taxon>
        <taxon>PACMAD clade</taxon>
        <taxon>Panicoideae</taxon>
        <taxon>Andropogonodae</taxon>
        <taxon>Andropogoneae</taxon>
        <taxon>Sorghinae</taxon>
        <taxon>Sorghum</taxon>
    </lineage>
</organism>
<accession>A0A1W0VVX5</accession>